<dbReference type="InterPro" id="IPR050835">
    <property type="entry name" value="ABC_transporter_sub-D"/>
</dbReference>
<dbReference type="PROSITE" id="PS50929">
    <property type="entry name" value="ABC_TM1F"/>
    <property type="match status" value="1"/>
</dbReference>
<dbReference type="Gene3D" id="2.60.40.10">
    <property type="entry name" value="Immunoglobulins"/>
    <property type="match status" value="1"/>
</dbReference>
<feature type="transmembrane region" description="Helical" evidence="9">
    <location>
        <begin position="321"/>
        <end position="348"/>
    </location>
</feature>
<organism evidence="14 15">
    <name type="scientific">Symbiodinium natans</name>
    <dbReference type="NCBI Taxonomy" id="878477"/>
    <lineage>
        <taxon>Eukaryota</taxon>
        <taxon>Sar</taxon>
        <taxon>Alveolata</taxon>
        <taxon>Dinophyceae</taxon>
        <taxon>Suessiales</taxon>
        <taxon>Symbiodiniaceae</taxon>
        <taxon>Symbiodinium</taxon>
    </lineage>
</organism>
<dbReference type="PROSITE" id="PS50893">
    <property type="entry name" value="ABC_TRANSPORTER_2"/>
    <property type="match status" value="1"/>
</dbReference>
<evidence type="ECO:0000313" key="15">
    <source>
        <dbReference type="Proteomes" id="UP000604046"/>
    </source>
</evidence>
<evidence type="ECO:0000256" key="5">
    <source>
        <dbReference type="ARBA" id="ARBA00022840"/>
    </source>
</evidence>
<evidence type="ECO:0000259" key="10">
    <source>
        <dbReference type="PROSITE" id="PS50893"/>
    </source>
</evidence>
<evidence type="ECO:0000259" key="11">
    <source>
        <dbReference type="PROSITE" id="PS50929"/>
    </source>
</evidence>
<dbReference type="PROSITE" id="PS51746">
    <property type="entry name" value="PPM_2"/>
    <property type="match status" value="1"/>
</dbReference>
<dbReference type="Gene3D" id="3.60.40.10">
    <property type="entry name" value="PPM-type phosphatase domain"/>
    <property type="match status" value="1"/>
</dbReference>
<dbReference type="SUPFAM" id="SSF52540">
    <property type="entry name" value="P-loop containing nucleoside triphosphate hydrolases"/>
    <property type="match status" value="1"/>
</dbReference>
<proteinExistence type="inferred from homology"/>
<dbReference type="Gene3D" id="3.40.50.300">
    <property type="entry name" value="P-loop containing nucleotide triphosphate hydrolases"/>
    <property type="match status" value="1"/>
</dbReference>
<dbReference type="GO" id="GO:2001070">
    <property type="term" value="F:starch binding"/>
    <property type="evidence" value="ECO:0007669"/>
    <property type="project" value="InterPro"/>
</dbReference>
<keyword evidence="4" id="KW-0547">Nucleotide-binding</keyword>
<dbReference type="GO" id="GO:0140359">
    <property type="term" value="F:ABC-type transporter activity"/>
    <property type="evidence" value="ECO:0007669"/>
    <property type="project" value="InterPro"/>
</dbReference>
<evidence type="ECO:0000256" key="8">
    <source>
        <dbReference type="SAM" id="MobiDB-lite"/>
    </source>
</evidence>
<feature type="domain" description="ABC transmembrane type-1" evidence="11">
    <location>
        <begin position="178"/>
        <end position="464"/>
    </location>
</feature>
<comment type="caution">
    <text evidence="14">The sequence shown here is derived from an EMBL/GenBank/DDBJ whole genome shotgun (WGS) entry which is preliminary data.</text>
</comment>
<feature type="transmembrane region" description="Helical" evidence="9">
    <location>
        <begin position="94"/>
        <end position="121"/>
    </location>
</feature>
<feature type="transmembrane region" description="Helical" evidence="9">
    <location>
        <begin position="411"/>
        <end position="431"/>
    </location>
</feature>
<feature type="region of interest" description="Disordered" evidence="8">
    <location>
        <begin position="1026"/>
        <end position="1053"/>
    </location>
</feature>
<dbReference type="SUPFAM" id="SSF90123">
    <property type="entry name" value="ABC transporter transmembrane region"/>
    <property type="match status" value="1"/>
</dbReference>
<dbReference type="EMBL" id="CAJNDS010002442">
    <property type="protein sequence ID" value="CAE7476583.1"/>
    <property type="molecule type" value="Genomic_DNA"/>
</dbReference>
<feature type="domain" description="PPM-type phosphatase" evidence="13">
    <location>
        <begin position="1347"/>
        <end position="1619"/>
    </location>
</feature>
<dbReference type="PANTHER" id="PTHR11384:SF59">
    <property type="entry name" value="LYSOSOMAL COBALAMIN TRANSPORTER ABCD4"/>
    <property type="match status" value="1"/>
</dbReference>
<dbReference type="InterPro" id="IPR036640">
    <property type="entry name" value="ABC1_TM_sf"/>
</dbReference>
<dbReference type="Pfam" id="PF06472">
    <property type="entry name" value="ABC_membrane_2"/>
    <property type="match status" value="1"/>
</dbReference>
<dbReference type="SUPFAM" id="SSF81606">
    <property type="entry name" value="PP2C-like"/>
    <property type="match status" value="1"/>
</dbReference>
<dbReference type="InterPro" id="IPR011527">
    <property type="entry name" value="ABC1_TM_dom"/>
</dbReference>
<evidence type="ECO:0000259" key="13">
    <source>
        <dbReference type="PROSITE" id="PS51746"/>
    </source>
</evidence>
<evidence type="ECO:0000256" key="4">
    <source>
        <dbReference type="ARBA" id="ARBA00022741"/>
    </source>
</evidence>
<dbReference type="GO" id="GO:0016887">
    <property type="term" value="F:ATP hydrolysis activity"/>
    <property type="evidence" value="ECO:0007669"/>
    <property type="project" value="InterPro"/>
</dbReference>
<comment type="similarity">
    <text evidence="1">Belongs to the ABC transporter superfamily. ABCD family. Peroxisomal fatty acyl CoA transporter (TC 3.A.1.203) subfamily.</text>
</comment>
<keyword evidence="7 9" id="KW-0472">Membrane</keyword>
<feature type="domain" description="ABC transporter" evidence="10">
    <location>
        <begin position="508"/>
        <end position="739"/>
    </location>
</feature>
<feature type="transmembrane region" description="Helical" evidence="9">
    <location>
        <begin position="217"/>
        <end position="237"/>
    </location>
</feature>
<dbReference type="SMART" id="SM01065">
    <property type="entry name" value="CBM_2"/>
    <property type="match status" value="1"/>
</dbReference>
<dbReference type="PANTHER" id="PTHR11384">
    <property type="entry name" value="ATP-BINDING CASSETTE, SUB-FAMILY D MEMBER"/>
    <property type="match status" value="1"/>
</dbReference>
<keyword evidence="3 9" id="KW-0812">Transmembrane</keyword>
<evidence type="ECO:0000256" key="9">
    <source>
        <dbReference type="SAM" id="Phobius"/>
    </source>
</evidence>
<dbReference type="Pfam" id="PF13672">
    <property type="entry name" value="PP2C_2"/>
    <property type="match status" value="1"/>
</dbReference>
<dbReference type="InterPro" id="IPR027417">
    <property type="entry name" value="P-loop_NTPase"/>
</dbReference>
<dbReference type="GO" id="GO:0005524">
    <property type="term" value="F:ATP binding"/>
    <property type="evidence" value="ECO:0007669"/>
    <property type="project" value="UniProtKB-KW"/>
</dbReference>
<keyword evidence="5" id="KW-0067">ATP-binding</keyword>
<feature type="transmembrane region" description="Helical" evidence="9">
    <location>
        <begin position="174"/>
        <end position="197"/>
    </location>
</feature>
<dbReference type="InterPro" id="IPR036457">
    <property type="entry name" value="PPM-type-like_dom_sf"/>
</dbReference>
<dbReference type="SMART" id="SM00382">
    <property type="entry name" value="AAA"/>
    <property type="match status" value="1"/>
</dbReference>
<dbReference type="Gene3D" id="1.20.1560.10">
    <property type="entry name" value="ABC transporter type 1, transmembrane domain"/>
    <property type="match status" value="1"/>
</dbReference>
<name>A0A812SJA4_9DINO</name>
<dbReference type="InterPro" id="IPR001932">
    <property type="entry name" value="PPM-type_phosphatase-like_dom"/>
</dbReference>
<accession>A0A812SJA4</accession>
<dbReference type="InterPro" id="IPR003593">
    <property type="entry name" value="AAA+_ATPase"/>
</dbReference>
<dbReference type="Proteomes" id="UP000604046">
    <property type="component" value="Unassembled WGS sequence"/>
</dbReference>
<dbReference type="InterPro" id="IPR013783">
    <property type="entry name" value="Ig-like_fold"/>
</dbReference>
<dbReference type="Pfam" id="PF00005">
    <property type="entry name" value="ABC_tran"/>
    <property type="match status" value="1"/>
</dbReference>
<evidence type="ECO:0000256" key="7">
    <source>
        <dbReference type="ARBA" id="ARBA00023136"/>
    </source>
</evidence>
<dbReference type="CDD" id="cd03223">
    <property type="entry name" value="ABCD_peroxisomal_ALDP"/>
    <property type="match status" value="1"/>
</dbReference>
<dbReference type="PROSITE" id="PS51166">
    <property type="entry name" value="CBM20"/>
    <property type="match status" value="1"/>
</dbReference>
<keyword evidence="2" id="KW-0813">Transport</keyword>
<keyword evidence="6 9" id="KW-1133">Transmembrane helix</keyword>
<dbReference type="GO" id="GO:0016020">
    <property type="term" value="C:membrane"/>
    <property type="evidence" value="ECO:0007669"/>
    <property type="project" value="InterPro"/>
</dbReference>
<reference evidence="14" key="1">
    <citation type="submission" date="2021-02" db="EMBL/GenBank/DDBJ databases">
        <authorList>
            <person name="Dougan E. K."/>
            <person name="Rhodes N."/>
            <person name="Thang M."/>
            <person name="Chan C."/>
        </authorList>
    </citation>
    <scope>NUCLEOTIDE SEQUENCE</scope>
</reference>
<feature type="transmembrane region" description="Helical" evidence="9">
    <location>
        <begin position="296"/>
        <end position="315"/>
    </location>
</feature>
<gene>
    <name evidence="14" type="ORF">SNAT2548_LOCUS26770</name>
</gene>
<dbReference type="InterPro" id="IPR002044">
    <property type="entry name" value="CBM20"/>
</dbReference>
<keyword evidence="15" id="KW-1185">Reference proteome</keyword>
<evidence type="ECO:0000256" key="6">
    <source>
        <dbReference type="ARBA" id="ARBA00022989"/>
    </source>
</evidence>
<dbReference type="CDD" id="cd05467">
    <property type="entry name" value="CBM20"/>
    <property type="match status" value="1"/>
</dbReference>
<feature type="domain" description="CBM20" evidence="12">
    <location>
        <begin position="861"/>
        <end position="970"/>
    </location>
</feature>
<evidence type="ECO:0000259" key="12">
    <source>
        <dbReference type="PROSITE" id="PS51166"/>
    </source>
</evidence>
<protein>
    <submittedName>
        <fullName evidence="14">Uncharacterized protein</fullName>
    </submittedName>
</protein>
<dbReference type="InterPro" id="IPR013784">
    <property type="entry name" value="Carb-bd-like_fold"/>
</dbReference>
<evidence type="ECO:0000256" key="3">
    <source>
        <dbReference type="ARBA" id="ARBA00022692"/>
    </source>
</evidence>
<dbReference type="OrthoDB" id="60843at2759"/>
<evidence type="ECO:0000256" key="2">
    <source>
        <dbReference type="ARBA" id="ARBA00022448"/>
    </source>
</evidence>
<feature type="transmembrane region" description="Helical" evidence="9">
    <location>
        <begin position="141"/>
        <end position="162"/>
    </location>
</feature>
<dbReference type="Pfam" id="PF00686">
    <property type="entry name" value="CBM_20"/>
    <property type="match status" value="1"/>
</dbReference>
<sequence length="1659" mass="180164">MAAMAATATVTAHGKPLSPVIPSEGTTLASPRFRWHLGVLMCHALRADLLAIWVVSRSSRHRRVARHFMKSDGQDTKDTKEGEPYFAPNGGFGLLLAAMVVGVVSASFLLFLGLLGVVSNIPFLAALAPAPGVAAKLAELAIPPYMGVATAGIAASGALFLSRREELADRWKQWGLLALLIFLLLCVTGINVVVSFVFRSLDNVLVAKNESAFYTQLQLFIVVLVVAVPTIAFYRFVRMSLANAWRQNLSVMILDEYFAHRAYYLLDSNSTSTKIDNPDQRISEDIDAFTSETLGFLLDILGSFSNLLSFAAILWTTSEQLTYALVVYAALGTVIALSVGSTLIGINYKQLQLQADFRYSLVHVRDNAEAIAFYQGEQKESDVVKDKLRAAVQNYDKVIQWTTGLTFYQKVFFYVARLVPYFVVGGLYFAGKVDFGTFGQVSFAFSMVLSSVTIIVNRIQDISRFSAGVNRLGMFYEAIALSRKEFFEESSGDARIATHTHDSDSEQIALEKVTIWTPTGTLVKDVSINLSVPTGGSMELPSRLLVVGSSGVGKSSILRAIAGLWTQGRGSIRRPQMSEMFFLPQKPYMPLGDLRSQLLYPSEPGATAVDDDVLRQVLGRFGLGDLPSRFEQGFETVVDWTRVLSLGEQQRLAAARCLIAKPRMVVLDEATSALPVPDERNLYKSLEDRGIGYVSVGHRPSLVEYHDLILEYEDRLMSVEISPCRSHVEQRRLARFCNLVADCRVVDVFSQWAKNKLSGVGGEHVPTSQHIAEYKFVIYDPKDNSATWEGGGNRFYGFDASGEIITKSGPAEGHTPLFGVIDGYGPRYASGRSRKTSFSADDADAYAVPIPITPKAKTSNASGSFLDELHFDAVCGITGVGDIVVAVGSCIELGNWEVDRGLKLCTSGEVFPRWMGMVHVKSCDVGTIEFKLAIHRAGGAKDWETSGNRQVRLPQGADVGPWQALCEWGNSHCQTQPLRTSDREALAAAAAAAAAAEGQAGSTTKRLPEGKYGKEDADIIKAAMMPPKASTSGAETSATSASSATSANSANSATTATEAPVAAAPILGQATEHLLKKQPHTTTAAFGDAPRRSTSLSLLMDQPLLAEQWARRKDSGPPPKEQRLNFKMKGLSESDAKKLVVEVVFQEKSNRPPATLELANFDAEEQQAAWSIAVRTADLTPGIHFFHFRVNQVYVVSTEHMRLGRWNAMHVSDPVRRYLLARDSKGQLSEDAPIVEKTRSKKIGDMAMDSCVVSGSTADVVGLQELGGQNNIARPYSVCGNLVGNADSDDEAAGQDSGNSFNPFAKEVYEGLFDRELMLRLDGVVLPEVPPPPEGKDQLDEGAALRLWAGAHLIKKAHGACEDAYFVDPHGMGVADGVGCMVQFASYGINAAQYAAELMEFSSAALKPEGTASELKIRDDVAERAAVALAHGESHAAAYGASTVSVLCQQGNQIGVANLGDSGFMLLRKGPHGMNVVMKSEEQQHSWNCPYQLTRLPKALLNRFPKLQLDKASDCERYTVEVKEGDLVLMFSDGLRDNLHDREVVSIVDRALPPAQADMLGLLDRCTPPETIAKALALAAQERSMDPTAKVPFVEYSKRHGFECLGGKQDDITVVAAWVWHSSSQELVYSACLFAFVCGQLGGLQRKFGVVFPACAGRC</sequence>
<dbReference type="SUPFAM" id="SSF49452">
    <property type="entry name" value="Starch-binding domain-like"/>
    <property type="match status" value="1"/>
</dbReference>
<feature type="compositionally biased region" description="Low complexity" evidence="8">
    <location>
        <begin position="1029"/>
        <end position="1053"/>
    </location>
</feature>
<evidence type="ECO:0000256" key="1">
    <source>
        <dbReference type="ARBA" id="ARBA00008575"/>
    </source>
</evidence>
<dbReference type="SMART" id="SM00332">
    <property type="entry name" value="PP2Cc"/>
    <property type="match status" value="1"/>
</dbReference>
<evidence type="ECO:0000313" key="14">
    <source>
        <dbReference type="EMBL" id="CAE7476583.1"/>
    </source>
</evidence>
<dbReference type="InterPro" id="IPR003439">
    <property type="entry name" value="ABC_transporter-like_ATP-bd"/>
</dbReference>